<accession>B8J581</accession>
<feature type="domain" description="Putative auto-transporter adhesin head GIN" evidence="2">
    <location>
        <begin position="36"/>
        <end position="214"/>
    </location>
</feature>
<evidence type="ECO:0000313" key="4">
    <source>
        <dbReference type="Proteomes" id="UP000007089"/>
    </source>
</evidence>
<evidence type="ECO:0000256" key="1">
    <source>
        <dbReference type="SAM" id="SignalP"/>
    </source>
</evidence>
<dbReference type="RefSeq" id="WP_012632867.1">
    <property type="nucleotide sequence ID" value="NC_011891.1"/>
</dbReference>
<dbReference type="InterPro" id="IPR021255">
    <property type="entry name" value="DUF2807"/>
</dbReference>
<keyword evidence="1" id="KW-0732">Signal</keyword>
<evidence type="ECO:0000313" key="3">
    <source>
        <dbReference type="EMBL" id="ACL64936.1"/>
    </source>
</evidence>
<dbReference type="AlphaFoldDB" id="B8J581"/>
<dbReference type="EMBL" id="CP001359">
    <property type="protein sequence ID" value="ACL64936.1"/>
    <property type="molecule type" value="Genomic_DNA"/>
</dbReference>
<feature type="chain" id="PRO_5002872511" description="Putative auto-transporter adhesin head GIN domain-containing protein" evidence="1">
    <location>
        <begin position="21"/>
        <end position="231"/>
    </location>
</feature>
<dbReference type="KEGG" id="acp:A2cp1_1592"/>
<dbReference type="Gene3D" id="2.160.20.120">
    <property type="match status" value="1"/>
</dbReference>
<name>B8J581_ANAD2</name>
<dbReference type="HOGENOM" id="CLU_072746_2_0_7"/>
<dbReference type="Pfam" id="PF10988">
    <property type="entry name" value="DUF2807"/>
    <property type="match status" value="1"/>
</dbReference>
<protein>
    <recommendedName>
        <fullName evidence="2">Putative auto-transporter adhesin head GIN domain-containing protein</fullName>
    </recommendedName>
</protein>
<sequence>MRLAVAAALAALTAPLSAVAVDGDGHVVHQRREVPAFQSIQLAGSLDLEVKVGPARSVVVVADENLQPEIVTEVRGGTLTIRNERDLRSYRGPRVEVTVPALERLALAGSGNASVDGARGDQVLSLSGSGHLRWTGTAGKLRVELAGSGSAELDGRADRLEAAVKGSGEILGRRLAAHDAAVQISGSGDAEVTLAGGALRASVAGSGDVRWWGEGRVEQAAVAGSGRITRG</sequence>
<reference evidence="3" key="1">
    <citation type="submission" date="2009-01" db="EMBL/GenBank/DDBJ databases">
        <title>Complete sequence of Anaeromyxobacter dehalogenans 2CP-1.</title>
        <authorList>
            <consortium name="US DOE Joint Genome Institute"/>
            <person name="Lucas S."/>
            <person name="Copeland A."/>
            <person name="Lapidus A."/>
            <person name="Glavina del Rio T."/>
            <person name="Dalin E."/>
            <person name="Tice H."/>
            <person name="Bruce D."/>
            <person name="Goodwin L."/>
            <person name="Pitluck S."/>
            <person name="Saunders E."/>
            <person name="Brettin T."/>
            <person name="Detter J.C."/>
            <person name="Han C."/>
            <person name="Larimer F."/>
            <person name="Land M."/>
            <person name="Hauser L."/>
            <person name="Kyrpides N."/>
            <person name="Ovchinnikova G."/>
            <person name="Beliaev A.S."/>
            <person name="Richardson P."/>
        </authorList>
    </citation>
    <scope>NUCLEOTIDE SEQUENCE</scope>
    <source>
        <strain evidence="3">2CP-1</strain>
    </source>
</reference>
<feature type="signal peptide" evidence="1">
    <location>
        <begin position="1"/>
        <end position="20"/>
    </location>
</feature>
<keyword evidence="4" id="KW-1185">Reference proteome</keyword>
<gene>
    <name evidence="3" type="ordered locus">A2cp1_1592</name>
</gene>
<organism evidence="3 4">
    <name type="scientific">Anaeromyxobacter dehalogenans (strain ATCC BAA-258 / DSM 21875 / 2CP-1)</name>
    <dbReference type="NCBI Taxonomy" id="455488"/>
    <lineage>
        <taxon>Bacteria</taxon>
        <taxon>Pseudomonadati</taxon>
        <taxon>Myxococcota</taxon>
        <taxon>Myxococcia</taxon>
        <taxon>Myxococcales</taxon>
        <taxon>Cystobacterineae</taxon>
        <taxon>Anaeromyxobacteraceae</taxon>
        <taxon>Anaeromyxobacter</taxon>
    </lineage>
</organism>
<dbReference type="Proteomes" id="UP000007089">
    <property type="component" value="Chromosome"/>
</dbReference>
<evidence type="ECO:0000259" key="2">
    <source>
        <dbReference type="Pfam" id="PF10988"/>
    </source>
</evidence>
<proteinExistence type="predicted"/>